<reference evidence="1 2" key="1">
    <citation type="journal article" date="2012" name="J. Bacteriol.">
        <title>Complete Genome Sequence of Burkholderia sp. Strain GG4, a Betaproteobacterium That Reduces 3-Oxo-N-Acylhomoserine Lactones and Produces Different N-Acylhomoserine Lactones.</title>
        <authorList>
            <person name="Hong K.W."/>
            <person name="Koh C.L."/>
            <person name="Sam C.K."/>
            <person name="Yin W.F."/>
            <person name="Chan K.G."/>
        </authorList>
    </citation>
    <scope>NUCLEOTIDE SEQUENCE [LARGE SCALE GENOMIC DNA]</scope>
    <source>
        <strain evidence="1 2">GG4</strain>
    </source>
</reference>
<sequence>MTIDRLIDLTELCRQVCLSRSAVYERISFDPTFPRIIKCGRKTLFSEVHAQAWIQDRIKESKAQ</sequence>
<accession>A0A9W3PAF5</accession>
<organism evidence="1 2">
    <name type="scientific">Burkholderia cepacia GG4</name>
    <dbReference type="NCBI Taxonomy" id="1009846"/>
    <lineage>
        <taxon>Bacteria</taxon>
        <taxon>Pseudomonadati</taxon>
        <taxon>Pseudomonadota</taxon>
        <taxon>Betaproteobacteria</taxon>
        <taxon>Burkholderiales</taxon>
        <taxon>Burkholderiaceae</taxon>
        <taxon>Burkholderia</taxon>
        <taxon>Burkholderia cepacia complex</taxon>
    </lineage>
</organism>
<dbReference type="AlphaFoldDB" id="A0A9W3PAF5"/>
<dbReference type="Gene3D" id="1.10.238.160">
    <property type="match status" value="1"/>
</dbReference>
<evidence type="ECO:0000313" key="1">
    <source>
        <dbReference type="EMBL" id="AFQ49450.1"/>
    </source>
</evidence>
<gene>
    <name evidence="1" type="ORF">GEM_3054</name>
</gene>
<dbReference type="KEGG" id="bct:GEM_3054"/>
<proteinExistence type="predicted"/>
<dbReference type="InterPro" id="IPR010260">
    <property type="entry name" value="AlpA"/>
</dbReference>
<dbReference type="Pfam" id="PF05930">
    <property type="entry name" value="Phage_AlpA"/>
    <property type="match status" value="1"/>
</dbReference>
<dbReference type="EMBL" id="CP003774">
    <property type="protein sequence ID" value="AFQ49450.1"/>
    <property type="molecule type" value="Genomic_DNA"/>
</dbReference>
<evidence type="ECO:0000313" key="2">
    <source>
        <dbReference type="Proteomes" id="UP000032866"/>
    </source>
</evidence>
<protein>
    <recommendedName>
        <fullName evidence="3">AlpA family phage regulatory protein</fullName>
    </recommendedName>
</protein>
<dbReference type="Proteomes" id="UP000032866">
    <property type="component" value="Chromosome 1"/>
</dbReference>
<evidence type="ECO:0008006" key="3">
    <source>
        <dbReference type="Google" id="ProtNLM"/>
    </source>
</evidence>
<name>A0A9W3PAF5_BURCE</name>
<dbReference type="RefSeq" id="WP_014898267.1">
    <property type="nucleotide sequence ID" value="NC_018513.1"/>
</dbReference>